<gene>
    <name evidence="3" type="ORF">DGMP_19780</name>
</gene>
<evidence type="ECO:0000256" key="1">
    <source>
        <dbReference type="SAM" id="MobiDB-lite"/>
    </source>
</evidence>
<keyword evidence="4" id="KW-1185">Reference proteome</keyword>
<reference evidence="3" key="1">
    <citation type="submission" date="2020-09" db="EMBL/GenBank/DDBJ databases">
        <title>Desulfogranum mesoprofundum gen. nov., sp. nov., a novel mesophilic, sulfate-reducing chemolithoautotroph isolated from a deep-sea hydrothermal vent chimney in the Suiyo Seamount.</title>
        <authorList>
            <person name="Hashimoto Y."/>
            <person name="Nakagawa S."/>
        </authorList>
    </citation>
    <scope>NUCLEOTIDE SEQUENCE</scope>
    <source>
        <strain evidence="3">KT2</strain>
    </source>
</reference>
<evidence type="ECO:0000313" key="3">
    <source>
        <dbReference type="EMBL" id="BCL61285.1"/>
    </source>
</evidence>
<evidence type="ECO:0000256" key="2">
    <source>
        <dbReference type="SAM" id="SignalP"/>
    </source>
</evidence>
<dbReference type="RefSeq" id="WP_228857309.1">
    <property type="nucleotide sequence ID" value="NZ_AP024086.1"/>
</dbReference>
<feature type="signal peptide" evidence="2">
    <location>
        <begin position="1"/>
        <end position="28"/>
    </location>
</feature>
<feature type="region of interest" description="Disordered" evidence="1">
    <location>
        <begin position="131"/>
        <end position="152"/>
    </location>
</feature>
<feature type="chain" id="PRO_5034426025" evidence="2">
    <location>
        <begin position="29"/>
        <end position="371"/>
    </location>
</feature>
<proteinExistence type="predicted"/>
<accession>A0A8D5FID8</accession>
<feature type="compositionally biased region" description="Low complexity" evidence="1">
    <location>
        <begin position="237"/>
        <end position="260"/>
    </location>
</feature>
<feature type="region of interest" description="Disordered" evidence="1">
    <location>
        <begin position="232"/>
        <end position="260"/>
    </location>
</feature>
<dbReference type="Proteomes" id="UP000826725">
    <property type="component" value="Chromosome"/>
</dbReference>
<feature type="compositionally biased region" description="Polar residues" evidence="1">
    <location>
        <begin position="132"/>
        <end position="152"/>
    </location>
</feature>
<keyword evidence="2" id="KW-0732">Signal</keyword>
<dbReference type="KEGG" id="dbk:DGMP_19780"/>
<dbReference type="EMBL" id="AP024086">
    <property type="protein sequence ID" value="BCL61285.1"/>
    <property type="molecule type" value="Genomic_DNA"/>
</dbReference>
<sequence length="371" mass="39256">MRNKIYRFFAVLLLPCMLLLNIPAALNAAERDNTVVTHNPLAIAIGGQILPVFAEVEDDSGIDLVRIYFRTAGTTPYFFVPMLNISGDEFSGVLPAPLAVSREMEYLFLVKNKNNHIFRTQTFRVKVKKSETTAQADTNQQPVEVSTETASAPNSVEGFGGVLSIKTAAPTERYGTLAGLYNSSSTSAMPKKFIYGGIITAVEESSSTKTIIIGGVAAAALIGGGTALALAGGGSDSGSTNDPSATTTPSTPVTSITPSETGSGTWTLTFEYSPCFSSGTQQTVFCSNGLVTAVRPSSITVPIPNLISFAGTCNNTLYSGMAGIFQAGSTCDAKTACNSYSDQTLVSKDCRDSSMVFTKDNGNRIERWSRQ</sequence>
<evidence type="ECO:0000313" key="4">
    <source>
        <dbReference type="Proteomes" id="UP000826725"/>
    </source>
</evidence>
<protein>
    <submittedName>
        <fullName evidence="3">Uncharacterized protein</fullName>
    </submittedName>
</protein>
<organism evidence="3 4">
    <name type="scientific">Desulfomarina profundi</name>
    <dbReference type="NCBI Taxonomy" id="2772557"/>
    <lineage>
        <taxon>Bacteria</taxon>
        <taxon>Pseudomonadati</taxon>
        <taxon>Thermodesulfobacteriota</taxon>
        <taxon>Desulfobulbia</taxon>
        <taxon>Desulfobulbales</taxon>
        <taxon>Desulfobulbaceae</taxon>
        <taxon>Desulfomarina</taxon>
    </lineage>
</organism>
<dbReference type="AlphaFoldDB" id="A0A8D5FID8"/>
<name>A0A8D5FID8_9BACT</name>